<organism evidence="1 2">
    <name type="scientific">Candidatus Dojkabacteria bacterium</name>
    <dbReference type="NCBI Taxonomy" id="2099670"/>
    <lineage>
        <taxon>Bacteria</taxon>
        <taxon>Candidatus Dojkabacteria</taxon>
    </lineage>
</organism>
<name>A0A955I3E7_9BACT</name>
<proteinExistence type="predicted"/>
<dbReference type="Gene3D" id="3.40.50.300">
    <property type="entry name" value="P-loop containing nucleotide triphosphate hydrolases"/>
    <property type="match status" value="1"/>
</dbReference>
<accession>A0A955I3E7</accession>
<evidence type="ECO:0008006" key="3">
    <source>
        <dbReference type="Google" id="ProtNLM"/>
    </source>
</evidence>
<sequence length="362" mass="41181">MVKTIVIEGQDQVGKADSTAAIVDMLSRAGNLVRTISYPYYALPFGTLVRAFLTENEKFRKISGLEHVWDTPRQLEITGVILALNRLETLPGIIETVDDDSILVCDRGPYSMCVTVAYGLNYGLIEENDVSGMLDKFLDIDSAYRSYLGTDNAIIQLKSEGDIKQVRSGERTDTDIYEVSTVQSLTRQVYEQMSKRFVNWAEVVTRYDGVGMRWRDRKEILEENGSFLRKWGFKVDIGSINDNDTNNQYDKNIEMNTDLNVVKKRFVDIEDTARALYGIHLDRSDVILWRDAHARRNEDLIHSSSKHIGQKISRLVKPGDISWPTEVVDHISRLIKEYPEVLVMAENILCNEFSSALKISAP</sequence>
<gene>
    <name evidence="1" type="ORF">KC685_04430</name>
</gene>
<dbReference type="SUPFAM" id="SSF52540">
    <property type="entry name" value="P-loop containing nucleoside triphosphate hydrolases"/>
    <property type="match status" value="1"/>
</dbReference>
<comment type="caution">
    <text evidence="1">The sequence shown here is derived from an EMBL/GenBank/DDBJ whole genome shotgun (WGS) entry which is preliminary data.</text>
</comment>
<reference evidence="1" key="1">
    <citation type="submission" date="2020-04" db="EMBL/GenBank/DDBJ databases">
        <authorList>
            <person name="Zhang T."/>
        </authorList>
    </citation>
    <scope>NUCLEOTIDE SEQUENCE</scope>
    <source>
        <strain evidence="1">HKST-UBA17</strain>
    </source>
</reference>
<evidence type="ECO:0000313" key="2">
    <source>
        <dbReference type="Proteomes" id="UP000741282"/>
    </source>
</evidence>
<protein>
    <recommendedName>
        <fullName evidence="3">Thymidylate kinase-like domain-containing protein</fullName>
    </recommendedName>
</protein>
<dbReference type="InterPro" id="IPR027417">
    <property type="entry name" value="P-loop_NTPase"/>
</dbReference>
<dbReference type="EMBL" id="JAGQLN010000019">
    <property type="protein sequence ID" value="MCA9377139.1"/>
    <property type="molecule type" value="Genomic_DNA"/>
</dbReference>
<reference evidence="1" key="2">
    <citation type="journal article" date="2021" name="Microbiome">
        <title>Successional dynamics and alternative stable states in a saline activated sludge microbial community over 9 years.</title>
        <authorList>
            <person name="Wang Y."/>
            <person name="Ye J."/>
            <person name="Ju F."/>
            <person name="Liu L."/>
            <person name="Boyd J.A."/>
            <person name="Deng Y."/>
            <person name="Parks D.H."/>
            <person name="Jiang X."/>
            <person name="Yin X."/>
            <person name="Woodcroft B.J."/>
            <person name="Tyson G.W."/>
            <person name="Hugenholtz P."/>
            <person name="Polz M.F."/>
            <person name="Zhang T."/>
        </authorList>
    </citation>
    <scope>NUCLEOTIDE SEQUENCE</scope>
    <source>
        <strain evidence="1">HKST-UBA17</strain>
    </source>
</reference>
<dbReference type="Proteomes" id="UP000741282">
    <property type="component" value="Unassembled WGS sequence"/>
</dbReference>
<evidence type="ECO:0000313" key="1">
    <source>
        <dbReference type="EMBL" id="MCA9377139.1"/>
    </source>
</evidence>
<dbReference type="AlphaFoldDB" id="A0A955I3E7"/>